<accession>A0A8X6MFZ6</accession>
<sequence length="74" mass="8115">FSTIMWNIILCLALFLIVPSSISSVVYDRNSSNLIAELLSVSLNKAVTSSDSISSSEAEASFKNQRAFSLNHLY</sequence>
<protein>
    <submittedName>
        <fullName evidence="2">Uncharacterized protein</fullName>
    </submittedName>
</protein>
<dbReference type="AlphaFoldDB" id="A0A8X6MFZ6"/>
<feature type="non-terminal residue" evidence="2">
    <location>
        <position position="74"/>
    </location>
</feature>
<evidence type="ECO:0000256" key="1">
    <source>
        <dbReference type="SAM" id="SignalP"/>
    </source>
</evidence>
<name>A0A8X6MFZ6_9ARAC</name>
<keyword evidence="3" id="KW-1185">Reference proteome</keyword>
<organism evidence="2 3">
    <name type="scientific">Trichonephila inaurata madagascariensis</name>
    <dbReference type="NCBI Taxonomy" id="2747483"/>
    <lineage>
        <taxon>Eukaryota</taxon>
        <taxon>Metazoa</taxon>
        <taxon>Ecdysozoa</taxon>
        <taxon>Arthropoda</taxon>
        <taxon>Chelicerata</taxon>
        <taxon>Arachnida</taxon>
        <taxon>Araneae</taxon>
        <taxon>Araneomorphae</taxon>
        <taxon>Entelegynae</taxon>
        <taxon>Araneoidea</taxon>
        <taxon>Nephilidae</taxon>
        <taxon>Trichonephila</taxon>
        <taxon>Trichonephila inaurata</taxon>
    </lineage>
</organism>
<gene>
    <name evidence="2" type="ORF">TNIN_447851</name>
</gene>
<evidence type="ECO:0000313" key="2">
    <source>
        <dbReference type="EMBL" id="GFS48437.1"/>
    </source>
</evidence>
<dbReference type="EMBL" id="BMAV01026217">
    <property type="protein sequence ID" value="GFS48437.1"/>
    <property type="molecule type" value="Genomic_DNA"/>
</dbReference>
<keyword evidence="1" id="KW-0732">Signal</keyword>
<comment type="caution">
    <text evidence="2">The sequence shown here is derived from an EMBL/GenBank/DDBJ whole genome shotgun (WGS) entry which is preliminary data.</text>
</comment>
<proteinExistence type="predicted"/>
<reference evidence="2" key="1">
    <citation type="submission" date="2020-08" db="EMBL/GenBank/DDBJ databases">
        <title>Multicomponent nature underlies the extraordinary mechanical properties of spider dragline silk.</title>
        <authorList>
            <person name="Kono N."/>
            <person name="Nakamura H."/>
            <person name="Mori M."/>
            <person name="Yoshida Y."/>
            <person name="Ohtoshi R."/>
            <person name="Malay A.D."/>
            <person name="Moran D.A.P."/>
            <person name="Tomita M."/>
            <person name="Numata K."/>
            <person name="Arakawa K."/>
        </authorList>
    </citation>
    <scope>NUCLEOTIDE SEQUENCE</scope>
</reference>
<evidence type="ECO:0000313" key="3">
    <source>
        <dbReference type="Proteomes" id="UP000886998"/>
    </source>
</evidence>
<feature type="signal peptide" evidence="1">
    <location>
        <begin position="1"/>
        <end position="23"/>
    </location>
</feature>
<feature type="chain" id="PRO_5036492610" evidence="1">
    <location>
        <begin position="24"/>
        <end position="74"/>
    </location>
</feature>
<dbReference type="Proteomes" id="UP000886998">
    <property type="component" value="Unassembled WGS sequence"/>
</dbReference>